<dbReference type="Proteomes" id="UP000039865">
    <property type="component" value="Unassembled WGS sequence"/>
</dbReference>
<reference evidence="1 2" key="1">
    <citation type="submission" date="2014-06" db="EMBL/GenBank/DDBJ databases">
        <authorList>
            <person name="Swart Estienne"/>
        </authorList>
    </citation>
    <scope>NUCLEOTIDE SEQUENCE [LARGE SCALE GENOMIC DNA]</scope>
    <source>
        <strain evidence="1 2">130c</strain>
    </source>
</reference>
<accession>A0A078A1Y7</accession>
<evidence type="ECO:0000313" key="1">
    <source>
        <dbReference type="EMBL" id="CDW75817.1"/>
    </source>
</evidence>
<name>A0A078A1Y7_STYLE</name>
<dbReference type="AlphaFoldDB" id="A0A078A1Y7"/>
<sequence length="91" mass="10334">MKAARRQIGTMAVVFTATRRFTYGSTIPAASGTGQYHNHEYSTARLYPRPAQGRIAFAYRRFAGARADVCPRPKKRCAITLRQRRRSTRSL</sequence>
<dbReference type="InParanoid" id="A0A078A1Y7"/>
<protein>
    <submittedName>
        <fullName evidence="1">Uncharacterized protein</fullName>
    </submittedName>
</protein>
<proteinExistence type="predicted"/>
<gene>
    <name evidence="1" type="primary">Contig13751.g14673</name>
    <name evidence="1" type="ORF">STYLEM_4812</name>
</gene>
<dbReference type="EMBL" id="CCKQ01004660">
    <property type="protein sequence ID" value="CDW75817.1"/>
    <property type="molecule type" value="Genomic_DNA"/>
</dbReference>
<organism evidence="1 2">
    <name type="scientific">Stylonychia lemnae</name>
    <name type="common">Ciliate</name>
    <dbReference type="NCBI Taxonomy" id="5949"/>
    <lineage>
        <taxon>Eukaryota</taxon>
        <taxon>Sar</taxon>
        <taxon>Alveolata</taxon>
        <taxon>Ciliophora</taxon>
        <taxon>Intramacronucleata</taxon>
        <taxon>Spirotrichea</taxon>
        <taxon>Stichotrichia</taxon>
        <taxon>Sporadotrichida</taxon>
        <taxon>Oxytrichidae</taxon>
        <taxon>Stylonychinae</taxon>
        <taxon>Stylonychia</taxon>
    </lineage>
</organism>
<evidence type="ECO:0000313" key="2">
    <source>
        <dbReference type="Proteomes" id="UP000039865"/>
    </source>
</evidence>
<keyword evidence="2" id="KW-1185">Reference proteome</keyword>